<dbReference type="InterPro" id="IPR004567">
    <property type="entry name" value="Type_II_PanK"/>
</dbReference>
<evidence type="ECO:0000313" key="5">
    <source>
        <dbReference type="Proteomes" id="UP001178507"/>
    </source>
</evidence>
<evidence type="ECO:0000313" key="4">
    <source>
        <dbReference type="EMBL" id="CAJ1385697.1"/>
    </source>
</evidence>
<dbReference type="PANTHER" id="PTHR12280:SF20">
    <property type="entry name" value="4'-PHOSPHOPANTETHEINE PHOSPHATASE"/>
    <property type="match status" value="1"/>
</dbReference>
<dbReference type="Gene3D" id="3.30.420.40">
    <property type="match status" value="1"/>
</dbReference>
<dbReference type="Pfam" id="PF03630">
    <property type="entry name" value="Fumble"/>
    <property type="match status" value="1"/>
</dbReference>
<dbReference type="GO" id="GO:0004594">
    <property type="term" value="F:pantothenate kinase activity"/>
    <property type="evidence" value="ECO:0007669"/>
    <property type="project" value="TreeGrafter"/>
</dbReference>
<keyword evidence="1" id="KW-0547">Nucleotide-binding</keyword>
<evidence type="ECO:0008006" key="6">
    <source>
        <dbReference type="Google" id="ProtNLM"/>
    </source>
</evidence>
<feature type="non-terminal residue" evidence="4">
    <location>
        <position position="1"/>
    </location>
</feature>
<keyword evidence="5" id="KW-1185">Reference proteome</keyword>
<dbReference type="Gene3D" id="3.30.420.510">
    <property type="match status" value="1"/>
</dbReference>
<dbReference type="GO" id="GO:0005829">
    <property type="term" value="C:cytosol"/>
    <property type="evidence" value="ECO:0007669"/>
    <property type="project" value="TreeGrafter"/>
</dbReference>
<evidence type="ECO:0000256" key="2">
    <source>
        <dbReference type="ARBA" id="ARBA00022840"/>
    </source>
</evidence>
<protein>
    <recommendedName>
        <fullName evidence="6">Pantothenate kinase</fullName>
    </recommendedName>
</protein>
<dbReference type="AlphaFoldDB" id="A0AA36MVW5"/>
<dbReference type="EMBL" id="CAUJNA010001270">
    <property type="protein sequence ID" value="CAJ1385697.1"/>
    <property type="molecule type" value="Genomic_DNA"/>
</dbReference>
<proteinExistence type="predicted"/>
<dbReference type="GO" id="GO:0005524">
    <property type="term" value="F:ATP binding"/>
    <property type="evidence" value="ECO:0007669"/>
    <property type="project" value="UniProtKB-KW"/>
</dbReference>
<organism evidence="4 5">
    <name type="scientific">Effrenium voratum</name>
    <dbReference type="NCBI Taxonomy" id="2562239"/>
    <lineage>
        <taxon>Eukaryota</taxon>
        <taxon>Sar</taxon>
        <taxon>Alveolata</taxon>
        <taxon>Dinophyceae</taxon>
        <taxon>Suessiales</taxon>
        <taxon>Symbiodiniaceae</taxon>
        <taxon>Effrenium</taxon>
    </lineage>
</organism>
<reference evidence="4" key="1">
    <citation type="submission" date="2023-08" db="EMBL/GenBank/DDBJ databases">
        <authorList>
            <person name="Chen Y."/>
            <person name="Shah S."/>
            <person name="Dougan E. K."/>
            <person name="Thang M."/>
            <person name="Chan C."/>
        </authorList>
    </citation>
    <scope>NUCLEOTIDE SEQUENCE</scope>
</reference>
<sequence>WGGHSGSRLGLDVGGTLTKLVFFESETRPSWCNGHFAQVIKTLGIQALRSEAEGSGKDFCRQCSFWGERDRGLGFYDADLKGSFHFLCFSTDKMERFVGLLAEQDLHHQIDEIYSTGGGAYKYAKLFQEVLGITLKPVDELGVVIKGISWLLRREIAEEVCWLSEKPKKSLLEMLSEETVSECHFVDTNNLFPFILVNIGSGVSIVRVDGTDKFERISGSALGGGTFWGLCNLLCPERTDFAAAGALADSGDASKVNLLVEDIYGGDYELAGGKKLPGTLTASFFAKAGRNGGEANDADVLRALITMISQNICQIAFLNSRLHGITRIVFTGNFLRHNPVAGGVIADNMRRVSATALPGKKLEALFLLHEGYFGALGSFLQNVEGENAEIPSCQRLPAPLPTLLGKLAACSSRGKPGAIQRTWRSFGRCFRKRECGEGSGARA</sequence>
<dbReference type="GO" id="GO:0005634">
    <property type="term" value="C:nucleus"/>
    <property type="evidence" value="ECO:0007669"/>
    <property type="project" value="TreeGrafter"/>
</dbReference>
<dbReference type="Proteomes" id="UP001178507">
    <property type="component" value="Unassembled WGS sequence"/>
</dbReference>
<dbReference type="SUPFAM" id="SSF53067">
    <property type="entry name" value="Actin-like ATPase domain"/>
    <property type="match status" value="2"/>
</dbReference>
<evidence type="ECO:0000256" key="3">
    <source>
        <dbReference type="ARBA" id="ARBA00022993"/>
    </source>
</evidence>
<accession>A0AA36MVW5</accession>
<dbReference type="InterPro" id="IPR043129">
    <property type="entry name" value="ATPase_NBD"/>
</dbReference>
<comment type="caution">
    <text evidence="4">The sequence shown here is derived from an EMBL/GenBank/DDBJ whole genome shotgun (WGS) entry which is preliminary data.</text>
</comment>
<gene>
    <name evidence="4" type="ORF">EVOR1521_LOCUS12246</name>
</gene>
<name>A0AA36MVW5_9DINO</name>
<dbReference type="GO" id="GO:0015937">
    <property type="term" value="P:coenzyme A biosynthetic process"/>
    <property type="evidence" value="ECO:0007669"/>
    <property type="project" value="UniProtKB-KW"/>
</dbReference>
<keyword evidence="2" id="KW-0067">ATP-binding</keyword>
<evidence type="ECO:0000256" key="1">
    <source>
        <dbReference type="ARBA" id="ARBA00022741"/>
    </source>
</evidence>
<keyword evidence="3" id="KW-0173">Coenzyme A biosynthesis</keyword>
<dbReference type="PANTHER" id="PTHR12280">
    <property type="entry name" value="PANTOTHENATE KINASE"/>
    <property type="match status" value="1"/>
</dbReference>